<evidence type="ECO:0000256" key="14">
    <source>
        <dbReference type="RuleBase" id="RU003975"/>
    </source>
</evidence>
<dbReference type="Gene3D" id="4.10.372.10">
    <property type="entry name" value="Lipoxygenase-1, Domain 3"/>
    <property type="match status" value="1"/>
</dbReference>
<dbReference type="AlphaFoldDB" id="A0A9R0JYV6"/>
<comment type="pathway">
    <text evidence="14">Lipid metabolism; oxylipin biosynthesis.</text>
</comment>
<organism evidence="18 19">
    <name type="scientific">Spinacia oleracea</name>
    <name type="common">Spinach</name>
    <dbReference type="NCBI Taxonomy" id="3562"/>
    <lineage>
        <taxon>Eukaryota</taxon>
        <taxon>Viridiplantae</taxon>
        <taxon>Streptophyta</taxon>
        <taxon>Embryophyta</taxon>
        <taxon>Tracheophyta</taxon>
        <taxon>Spermatophyta</taxon>
        <taxon>Magnoliopsida</taxon>
        <taxon>eudicotyledons</taxon>
        <taxon>Gunneridae</taxon>
        <taxon>Pentapetalae</taxon>
        <taxon>Caryophyllales</taxon>
        <taxon>Chenopodiaceae</taxon>
        <taxon>Chenopodioideae</taxon>
        <taxon>Anserineae</taxon>
        <taxon>Spinacia</taxon>
    </lineage>
</organism>
<dbReference type="PANTHER" id="PTHR11771">
    <property type="entry name" value="LIPOXYGENASE"/>
    <property type="match status" value="1"/>
</dbReference>
<dbReference type="GO" id="GO:0016702">
    <property type="term" value="F:oxidoreductase activity, acting on single donors with incorporation of molecular oxygen, incorporation of two atoms of oxygen"/>
    <property type="evidence" value="ECO:0000318"/>
    <property type="project" value="GO_Central"/>
</dbReference>
<keyword evidence="10" id="KW-0443">Lipid metabolism</keyword>
<evidence type="ECO:0000256" key="15">
    <source>
        <dbReference type="SAM" id="MobiDB-lite"/>
    </source>
</evidence>
<keyword evidence="5 14" id="KW-0925">Oxylipin biosynthesis</keyword>
<dbReference type="Gene3D" id="1.20.245.10">
    <property type="entry name" value="Lipoxygenase-1, Domain 5"/>
    <property type="match status" value="1"/>
</dbReference>
<reference evidence="18" key="1">
    <citation type="journal article" date="2021" name="Nat. Commun.">
        <title>Genomic analyses provide insights into spinach domestication and the genetic basis of agronomic traits.</title>
        <authorList>
            <person name="Cai X."/>
            <person name="Sun X."/>
            <person name="Xu C."/>
            <person name="Sun H."/>
            <person name="Wang X."/>
            <person name="Ge C."/>
            <person name="Zhang Z."/>
            <person name="Wang Q."/>
            <person name="Fei Z."/>
            <person name="Jiao C."/>
            <person name="Wang Q."/>
        </authorList>
    </citation>
    <scope>NUCLEOTIDE SEQUENCE [LARGE SCALE GENOMIC DNA]</scope>
    <source>
        <strain evidence="18">cv. Varoflay</strain>
    </source>
</reference>
<comment type="caution">
    <text evidence="12">Lacks conserved residue(s) required for the propagation of feature annotation.</text>
</comment>
<keyword evidence="3 14" id="KW-0444">Lipid biosynthesis</keyword>
<dbReference type="InterPro" id="IPR000907">
    <property type="entry name" value="LipOase"/>
</dbReference>
<name>A0A9R0JYV6_SPIOL</name>
<evidence type="ECO:0000256" key="6">
    <source>
        <dbReference type="ARBA" id="ARBA00022832"/>
    </source>
</evidence>
<sequence length="847" mass="96312">MKGTVVLRKKNNVFGSKHVGSSILDGLHDFLGKKISFQLVSAENAAPANNLKGKLGKPSYLDDWHTTAAGLAIEDAKFDVTFKWDEKLGVPGALIVKNEHHSEFFLKSVTIQDVPNHGEVHFICNSWVYPTDLYKKDRIFFTNKTYLPHQTPALLNKYREEELEILRGKGKEDVMLKEHDRVYDYAYYNDLGNSERGPEYARPVFGGSAEYPYPRRGRTTRPPLKTDPFTESRLPITKGLGIYVPRDEQFGLLKMADFLGDSVKSLSQTGVGLVGAVVDKTPKEFDSFQDVMKMFEGGIRLPQSQIINQLRESIPSEFLKTVFRSDGAPILKFPMPDLIKEDKSAWRTDVEFAREMVAGIHPLAIRRLEEFPPVSTLDPEAYGNQRSSITEDHIREKLDALTVDEAIKSNRLFILDHHDTMMPFIRKINTNTPSKVYATRTILFLKNDGTLTPLAIELSLPHPDGDEFGAISEVYRPAEDGVESSLWQLAKAYVAVSDSGYHQLISHWLHTHAVMEPFVIATHRQMSVLHPVYKLLHPHYRDTMNINSIARQTALNPKGLFEEAVFPRTYAVEWTSKLYKNWVFTEHALPSDLIKRGMAVKDSESPHGYKLLIEDYPYAVDGLEIWSAIETWVREYCSFYYKSDEMVASDPELQSWWKELREVGHGDKKDEKWWPSMQTFEELTETCTTIIWVASALHAALNFGQYPYAGYVPNRPTISRRFMPKPNSPEYEELKTNPDLLFLKTITSQVQSLIGVALIELLSRHSSDEVYLGKRDDIPEWTSDPIPLEAFKKFGQKLEEIEDKIVERNNDGSLKNRVGPANLPYTLLYPSSGVGITGRGIPNSIST</sequence>
<evidence type="ECO:0000256" key="1">
    <source>
        <dbReference type="ARBA" id="ARBA00001962"/>
    </source>
</evidence>
<dbReference type="Pfam" id="PF01477">
    <property type="entry name" value="PLAT"/>
    <property type="match status" value="1"/>
</dbReference>
<dbReference type="Proteomes" id="UP000813463">
    <property type="component" value="Chromosome 4"/>
</dbReference>
<reference evidence="19" key="2">
    <citation type="submission" date="2025-08" db="UniProtKB">
        <authorList>
            <consortium name="RefSeq"/>
        </authorList>
    </citation>
    <scope>IDENTIFICATION</scope>
    <source>
        <tissue evidence="19">Leaf</tissue>
    </source>
</reference>
<dbReference type="InterPro" id="IPR027433">
    <property type="entry name" value="Lipoxygenase_dom_3"/>
</dbReference>
<dbReference type="GO" id="GO:0031408">
    <property type="term" value="P:oxylipin biosynthetic process"/>
    <property type="evidence" value="ECO:0007669"/>
    <property type="project" value="UniProtKB-UniRule"/>
</dbReference>
<comment type="similarity">
    <text evidence="2 13">Belongs to the lipoxygenase family.</text>
</comment>
<dbReference type="PROSITE" id="PS00711">
    <property type="entry name" value="LIPOXYGENASE_1"/>
    <property type="match status" value="1"/>
</dbReference>
<dbReference type="InterPro" id="IPR020834">
    <property type="entry name" value="LipOase_CS"/>
</dbReference>
<keyword evidence="7 13" id="KW-0223">Dioxygenase</keyword>
<evidence type="ECO:0000259" key="17">
    <source>
        <dbReference type="PROSITE" id="PS51393"/>
    </source>
</evidence>
<evidence type="ECO:0000256" key="5">
    <source>
        <dbReference type="ARBA" id="ARBA00022767"/>
    </source>
</evidence>
<evidence type="ECO:0000256" key="13">
    <source>
        <dbReference type="RuleBase" id="RU003974"/>
    </source>
</evidence>
<dbReference type="CDD" id="cd01751">
    <property type="entry name" value="PLAT_LH2"/>
    <property type="match status" value="1"/>
</dbReference>
<evidence type="ECO:0000256" key="12">
    <source>
        <dbReference type="PROSITE-ProRule" id="PRU00152"/>
    </source>
</evidence>
<evidence type="ECO:0000256" key="9">
    <source>
        <dbReference type="ARBA" id="ARBA00023004"/>
    </source>
</evidence>
<dbReference type="Gene3D" id="2.60.60.20">
    <property type="entry name" value="PLAT/LH2 domain"/>
    <property type="match status" value="1"/>
</dbReference>
<dbReference type="Pfam" id="PF00305">
    <property type="entry name" value="Lipoxygenase"/>
    <property type="match status" value="1"/>
</dbReference>
<dbReference type="GO" id="GO:0046872">
    <property type="term" value="F:metal ion binding"/>
    <property type="evidence" value="ECO:0007669"/>
    <property type="project" value="UniProtKB-UniRule"/>
</dbReference>
<feature type="domain" description="Lipoxygenase" evidence="17">
    <location>
        <begin position="145"/>
        <end position="847"/>
    </location>
</feature>
<dbReference type="InterPro" id="IPR042057">
    <property type="entry name" value="Lipoxy_PLAT/LH2"/>
</dbReference>
<keyword evidence="11 14" id="KW-0275">Fatty acid biosynthesis</keyword>
<dbReference type="InterPro" id="IPR020833">
    <property type="entry name" value="LipOase_Fe_BS"/>
</dbReference>
<dbReference type="InterPro" id="IPR001024">
    <property type="entry name" value="PLAT/LH2_dom"/>
</dbReference>
<dbReference type="SMART" id="SM00308">
    <property type="entry name" value="LH2"/>
    <property type="match status" value="1"/>
</dbReference>
<gene>
    <name evidence="19" type="primary">LOC110791738</name>
</gene>
<evidence type="ECO:0000256" key="11">
    <source>
        <dbReference type="ARBA" id="ARBA00023160"/>
    </source>
</evidence>
<keyword evidence="4 13" id="KW-0479">Metal-binding</keyword>
<dbReference type="PROSITE" id="PS50095">
    <property type="entry name" value="PLAT"/>
    <property type="match status" value="1"/>
</dbReference>
<dbReference type="SUPFAM" id="SSF49723">
    <property type="entry name" value="Lipase/lipooxygenase domain (PLAT/LH2 domain)"/>
    <property type="match status" value="1"/>
</dbReference>
<dbReference type="FunFam" id="3.10.450.60:FF:000002">
    <property type="entry name" value="Lipoxygenase"/>
    <property type="match status" value="1"/>
</dbReference>
<proteinExistence type="inferred from homology"/>
<feature type="domain" description="PLAT" evidence="16">
    <location>
        <begin position="17"/>
        <end position="142"/>
    </location>
</feature>
<dbReference type="InterPro" id="IPR036226">
    <property type="entry name" value="LipOase_C_sf"/>
</dbReference>
<evidence type="ECO:0000259" key="16">
    <source>
        <dbReference type="PROSITE" id="PS50095"/>
    </source>
</evidence>
<dbReference type="PROSITE" id="PS00081">
    <property type="entry name" value="LIPOXYGENASE_2"/>
    <property type="match status" value="1"/>
</dbReference>
<dbReference type="PRINTS" id="PR00468">
    <property type="entry name" value="PLTLPOXGNASE"/>
</dbReference>
<dbReference type="EC" id="1.13.11.-" evidence="14"/>
<evidence type="ECO:0000256" key="8">
    <source>
        <dbReference type="ARBA" id="ARBA00023002"/>
    </source>
</evidence>
<dbReference type="InterPro" id="IPR036392">
    <property type="entry name" value="PLAT/LH2_dom_sf"/>
</dbReference>
<protein>
    <recommendedName>
        <fullName evidence="14">Lipoxygenase</fullName>
        <ecNumber evidence="14">1.13.11.-</ecNumber>
    </recommendedName>
</protein>
<dbReference type="OrthoDB" id="407298at2759"/>
<keyword evidence="8 13" id="KW-0560">Oxidoreductase</keyword>
<evidence type="ECO:0000313" key="19">
    <source>
        <dbReference type="RefSeq" id="XP_021852190.1"/>
    </source>
</evidence>
<evidence type="ECO:0000256" key="2">
    <source>
        <dbReference type="ARBA" id="ARBA00009419"/>
    </source>
</evidence>
<evidence type="ECO:0000313" key="18">
    <source>
        <dbReference type="Proteomes" id="UP000813463"/>
    </source>
</evidence>
<dbReference type="PROSITE" id="PS51393">
    <property type="entry name" value="LIPOXYGENASE_3"/>
    <property type="match status" value="1"/>
</dbReference>
<dbReference type="Gene3D" id="4.10.375.10">
    <property type="entry name" value="Lipoxygenase-1, Domain 2"/>
    <property type="match status" value="1"/>
</dbReference>
<dbReference type="GO" id="GO:0034440">
    <property type="term" value="P:lipid oxidation"/>
    <property type="evidence" value="ECO:0000318"/>
    <property type="project" value="GO_Central"/>
</dbReference>
<dbReference type="SUPFAM" id="SSF48484">
    <property type="entry name" value="Lipoxigenase"/>
    <property type="match status" value="1"/>
</dbReference>
<comment type="cofactor">
    <cofactor evidence="1 13">
        <name>Fe cation</name>
        <dbReference type="ChEBI" id="CHEBI:24875"/>
    </cofactor>
</comment>
<accession>A0A9R0JYV6</accession>
<evidence type="ECO:0000256" key="10">
    <source>
        <dbReference type="ARBA" id="ARBA00023098"/>
    </source>
</evidence>
<dbReference type="GO" id="GO:0006633">
    <property type="term" value="P:fatty acid biosynthetic process"/>
    <property type="evidence" value="ECO:0007669"/>
    <property type="project" value="UniProtKB-KW"/>
</dbReference>
<dbReference type="InterPro" id="IPR001246">
    <property type="entry name" value="LipOase_plant"/>
</dbReference>
<feature type="region of interest" description="Disordered" evidence="15">
    <location>
        <begin position="211"/>
        <end position="230"/>
    </location>
</feature>
<dbReference type="KEGG" id="soe:110791738"/>
<dbReference type="FunFam" id="1.20.245.10:FF:000002">
    <property type="entry name" value="Lipoxygenase"/>
    <property type="match status" value="1"/>
</dbReference>
<dbReference type="GeneID" id="110791738"/>
<dbReference type="Gene3D" id="3.10.450.60">
    <property type="match status" value="1"/>
</dbReference>
<keyword evidence="6" id="KW-0276">Fatty acid metabolism</keyword>
<keyword evidence="18" id="KW-1185">Reference proteome</keyword>
<dbReference type="PRINTS" id="PR00087">
    <property type="entry name" value="LIPOXYGENASE"/>
</dbReference>
<dbReference type="InterPro" id="IPR013819">
    <property type="entry name" value="LipOase_C"/>
</dbReference>
<evidence type="ECO:0000256" key="7">
    <source>
        <dbReference type="ARBA" id="ARBA00022964"/>
    </source>
</evidence>
<evidence type="ECO:0000256" key="4">
    <source>
        <dbReference type="ARBA" id="ARBA00022723"/>
    </source>
</evidence>
<evidence type="ECO:0000256" key="3">
    <source>
        <dbReference type="ARBA" id="ARBA00022516"/>
    </source>
</evidence>
<comment type="function">
    <text evidence="14">Plant lipoxygenase may be involved in a number of diverse aspects of plant physiology including growth and development, pest resistance, and senescence or responses to wounding.</text>
</comment>
<keyword evidence="9 13" id="KW-0408">Iron</keyword>
<dbReference type="RefSeq" id="XP_021852190.1">
    <property type="nucleotide sequence ID" value="XM_021996498.2"/>
</dbReference>